<dbReference type="SUPFAM" id="SSF159888">
    <property type="entry name" value="YdhG-like"/>
    <property type="match status" value="1"/>
</dbReference>
<feature type="domain" description="YdhG-like" evidence="1">
    <location>
        <begin position="26"/>
        <end position="131"/>
    </location>
</feature>
<dbReference type="AlphaFoldDB" id="A0A644Z7I6"/>
<evidence type="ECO:0000313" key="2">
    <source>
        <dbReference type="EMBL" id="MPM36599.1"/>
    </source>
</evidence>
<protein>
    <recommendedName>
        <fullName evidence="1">YdhG-like domain-containing protein</fullName>
    </recommendedName>
</protein>
<accession>A0A644Z7I6</accession>
<sequence length="377" mass="42305">MAYEPKTKPTEVSVEEFIEEIQQPQKKEDAYALLSLFAEVTGEEAKMWGPSIIGFGKYHYRYATGHEGDAPLAAFSPRKTALTLYFMLPDERREELLAKLGKHKIGKGCVYVNKLSDIDSAVLKDMIRENIAHVTQLYAETATAKALPASNSLTKRLGLDKFQKRAVLGKERAIADDFADLEAYDTGLGSGKYDLIFSYVLTLEELNECVWDTINQARLNPEGYLYIAYPKIGNKTYDTSVHRDAIFPSLGVDAGNGYVGESTLKFARMVKLDDTFTLVGMKNDVKGKGKPIKASSGNVADYEKFIPDVKQYLGEGHPDAAKLYAELTPGYQRDWARYIYSAKQAATQEKRKTEMLDILSKGHKTKNLYQQWLKEQG</sequence>
<dbReference type="Pfam" id="PF13376">
    <property type="entry name" value="OmdA"/>
    <property type="match status" value="1"/>
</dbReference>
<evidence type="ECO:0000259" key="1">
    <source>
        <dbReference type="Pfam" id="PF08818"/>
    </source>
</evidence>
<organism evidence="2">
    <name type="scientific">bioreactor metagenome</name>
    <dbReference type="NCBI Taxonomy" id="1076179"/>
    <lineage>
        <taxon>unclassified sequences</taxon>
        <taxon>metagenomes</taxon>
        <taxon>ecological metagenomes</taxon>
    </lineage>
</organism>
<name>A0A644Z7I6_9ZZZZ</name>
<gene>
    <name evidence="2" type="ORF">SDC9_83198</name>
</gene>
<reference evidence="2" key="1">
    <citation type="submission" date="2019-08" db="EMBL/GenBank/DDBJ databases">
        <authorList>
            <person name="Kucharzyk K."/>
            <person name="Murdoch R.W."/>
            <person name="Higgins S."/>
            <person name="Loffler F."/>
        </authorList>
    </citation>
    <scope>NUCLEOTIDE SEQUENCE</scope>
</reference>
<proteinExistence type="predicted"/>
<dbReference type="EMBL" id="VSSQ01007660">
    <property type="protein sequence ID" value="MPM36599.1"/>
    <property type="molecule type" value="Genomic_DNA"/>
</dbReference>
<dbReference type="InterPro" id="IPR014922">
    <property type="entry name" value="YdhG-like"/>
</dbReference>
<dbReference type="Pfam" id="PF08818">
    <property type="entry name" value="DUF1801"/>
    <property type="match status" value="1"/>
</dbReference>
<comment type="caution">
    <text evidence="2">The sequence shown here is derived from an EMBL/GenBank/DDBJ whole genome shotgun (WGS) entry which is preliminary data.</text>
</comment>